<protein>
    <recommendedName>
        <fullName evidence="5">Ribosome maturation factor RimM</fullName>
    </recommendedName>
</protein>
<evidence type="ECO:0000313" key="8">
    <source>
        <dbReference type="EMBL" id="APB34527.1"/>
    </source>
</evidence>
<accession>A0A1J0AF32</accession>
<evidence type="ECO:0000256" key="5">
    <source>
        <dbReference type="HAMAP-Rule" id="MF_00014"/>
    </source>
</evidence>
<feature type="domain" description="RimM N-terminal" evidence="6">
    <location>
        <begin position="4"/>
        <end position="88"/>
    </location>
</feature>
<dbReference type="InterPro" id="IPR011033">
    <property type="entry name" value="PRC_barrel-like_sf"/>
</dbReference>
<dbReference type="InterPro" id="IPR056792">
    <property type="entry name" value="PRC_RimM"/>
</dbReference>
<reference evidence="8 9" key="1">
    <citation type="submission" date="2016-10" db="EMBL/GenBank/DDBJ databases">
        <title>Description of Gloeomargarita lithophora gen. nov., sp. nov., a thylakoid-bearing basal-branching cyanobacterium with intracellular carbonates, and proposal for Gloeomargaritales ord. nov.</title>
        <authorList>
            <person name="Moreira D."/>
            <person name="Tavera R."/>
            <person name="Benzerara K."/>
            <person name="Skouri-Panet F."/>
            <person name="Couradeau E."/>
            <person name="Gerard E."/>
            <person name="Loussert C."/>
            <person name="Novelo E."/>
            <person name="Zivanovic Y."/>
            <person name="Lopez-Garcia P."/>
        </authorList>
    </citation>
    <scope>NUCLEOTIDE SEQUENCE [LARGE SCALE GENOMIC DNA]</scope>
    <source>
        <strain evidence="8 9">D10</strain>
    </source>
</reference>
<dbReference type="InterPro" id="IPR036976">
    <property type="entry name" value="RimM_N_sf"/>
</dbReference>
<proteinExistence type="inferred from homology"/>
<dbReference type="GO" id="GO:0043022">
    <property type="term" value="F:ribosome binding"/>
    <property type="evidence" value="ECO:0007669"/>
    <property type="project" value="InterPro"/>
</dbReference>
<keyword evidence="9" id="KW-1185">Reference proteome</keyword>
<dbReference type="GO" id="GO:0006364">
    <property type="term" value="P:rRNA processing"/>
    <property type="evidence" value="ECO:0007669"/>
    <property type="project" value="UniProtKB-UniRule"/>
</dbReference>
<dbReference type="PANTHER" id="PTHR33692">
    <property type="entry name" value="RIBOSOME MATURATION FACTOR RIMM"/>
    <property type="match status" value="1"/>
</dbReference>
<dbReference type="GO" id="GO:0005840">
    <property type="term" value="C:ribosome"/>
    <property type="evidence" value="ECO:0007669"/>
    <property type="project" value="InterPro"/>
</dbReference>
<comment type="subcellular location">
    <subcellularLocation>
        <location evidence="5">Cytoplasm</location>
    </subcellularLocation>
</comment>
<evidence type="ECO:0000256" key="2">
    <source>
        <dbReference type="ARBA" id="ARBA00022517"/>
    </source>
</evidence>
<dbReference type="GO" id="GO:0042274">
    <property type="term" value="P:ribosomal small subunit biogenesis"/>
    <property type="evidence" value="ECO:0007669"/>
    <property type="project" value="UniProtKB-UniRule"/>
</dbReference>
<evidence type="ECO:0000256" key="1">
    <source>
        <dbReference type="ARBA" id="ARBA00022490"/>
    </source>
</evidence>
<evidence type="ECO:0000259" key="6">
    <source>
        <dbReference type="Pfam" id="PF01782"/>
    </source>
</evidence>
<evidence type="ECO:0000256" key="3">
    <source>
        <dbReference type="ARBA" id="ARBA00022552"/>
    </source>
</evidence>
<keyword evidence="2 5" id="KW-0690">Ribosome biogenesis</keyword>
<dbReference type="Gene3D" id="2.40.30.60">
    <property type="entry name" value="RimM"/>
    <property type="match status" value="1"/>
</dbReference>
<dbReference type="OrthoDB" id="9810331at2"/>
<dbReference type="PANTHER" id="PTHR33692:SF1">
    <property type="entry name" value="RIBOSOME MATURATION FACTOR RIMM"/>
    <property type="match status" value="1"/>
</dbReference>
<comment type="subunit">
    <text evidence="5">Binds ribosomal protein uS19.</text>
</comment>
<keyword evidence="4 5" id="KW-0143">Chaperone</keyword>
<dbReference type="Gene3D" id="2.30.30.240">
    <property type="entry name" value="PRC-barrel domain"/>
    <property type="match status" value="1"/>
</dbReference>
<dbReference type="SUPFAM" id="SSF50447">
    <property type="entry name" value="Translation proteins"/>
    <property type="match status" value="1"/>
</dbReference>
<keyword evidence="1 5" id="KW-0963">Cytoplasm</keyword>
<dbReference type="HAMAP" id="MF_00014">
    <property type="entry name" value="Ribosome_mat_RimM"/>
    <property type="match status" value="1"/>
</dbReference>
<keyword evidence="3 5" id="KW-0698">rRNA processing</keyword>
<dbReference type="InterPro" id="IPR011961">
    <property type="entry name" value="RimM"/>
</dbReference>
<evidence type="ECO:0000313" key="9">
    <source>
        <dbReference type="Proteomes" id="UP000180235"/>
    </source>
</evidence>
<dbReference type="Pfam" id="PF24986">
    <property type="entry name" value="PRC_RimM"/>
    <property type="match status" value="1"/>
</dbReference>
<dbReference type="STRING" id="1188229.GlitD10_2198"/>
<name>A0A1J0AF32_9CYAN</name>
<evidence type="ECO:0000259" key="7">
    <source>
        <dbReference type="Pfam" id="PF24986"/>
    </source>
</evidence>
<dbReference type="KEGG" id="glt:GlitD10_2198"/>
<dbReference type="GO" id="GO:0005737">
    <property type="term" value="C:cytoplasm"/>
    <property type="evidence" value="ECO:0007669"/>
    <property type="project" value="UniProtKB-SubCell"/>
</dbReference>
<dbReference type="AlphaFoldDB" id="A0A1J0AF32"/>
<dbReference type="RefSeq" id="WP_071454956.1">
    <property type="nucleotide sequence ID" value="NZ_CP017675.1"/>
</dbReference>
<dbReference type="EMBL" id="CP017675">
    <property type="protein sequence ID" value="APB34527.1"/>
    <property type="molecule type" value="Genomic_DNA"/>
</dbReference>
<evidence type="ECO:0000256" key="4">
    <source>
        <dbReference type="ARBA" id="ARBA00023186"/>
    </source>
</evidence>
<dbReference type="NCBIfam" id="TIGR02273">
    <property type="entry name" value="16S_RimM"/>
    <property type="match status" value="1"/>
</dbReference>
<dbReference type="Pfam" id="PF01782">
    <property type="entry name" value="RimM"/>
    <property type="match status" value="1"/>
</dbReference>
<comment type="similarity">
    <text evidence="5">Belongs to the RimM family.</text>
</comment>
<comment type="function">
    <text evidence="5">An accessory protein needed during the final step in the assembly of 30S ribosomal subunit, possibly for assembly of the head region. Essential for efficient processing of 16S rRNA. May be needed both before and after RbfA during the maturation of 16S rRNA. It has affinity for free ribosomal 30S subunits but not for 70S ribosomes.</text>
</comment>
<dbReference type="SUPFAM" id="SSF50346">
    <property type="entry name" value="PRC-barrel domain"/>
    <property type="match status" value="1"/>
</dbReference>
<feature type="domain" description="Ribosome maturation factor RimM PRC barrel" evidence="7">
    <location>
        <begin position="102"/>
        <end position="166"/>
    </location>
</feature>
<sequence length="180" mass="20057">MREIGRILAPHGLRGEVKVLCLSDFPERFTQSGRRWYSLPDQPDHQALTLVRSRPVPGKNLYVVQFQECTTCDQAELLRGATLWVEDSQRPHLAEDEFYVPDLIGLTAWVGGEPLGQITAVIPAGNDLLEITTPTGQVHWVPFVAELVPLVAINERRLELTLPPGLLELNQTQSKTPGFA</sequence>
<organism evidence="8 9">
    <name type="scientific">Gloeomargarita lithophora Alchichica-D10</name>
    <dbReference type="NCBI Taxonomy" id="1188229"/>
    <lineage>
        <taxon>Bacteria</taxon>
        <taxon>Bacillati</taxon>
        <taxon>Cyanobacteriota</taxon>
        <taxon>Cyanophyceae</taxon>
        <taxon>Gloeomargaritales</taxon>
        <taxon>Gloeomargaritaceae</taxon>
        <taxon>Gloeomargarita</taxon>
    </lineage>
</organism>
<comment type="domain">
    <text evidence="5">The PRC barrel domain binds ribosomal protein uS19.</text>
</comment>
<dbReference type="InterPro" id="IPR002676">
    <property type="entry name" value="RimM_N"/>
</dbReference>
<gene>
    <name evidence="5 8" type="primary">rimM</name>
    <name evidence="8" type="ORF">GlitD10_2198</name>
</gene>
<dbReference type="InterPro" id="IPR009000">
    <property type="entry name" value="Transl_B-barrel_sf"/>
</dbReference>
<dbReference type="Proteomes" id="UP000180235">
    <property type="component" value="Chromosome"/>
</dbReference>